<dbReference type="EMBL" id="CP102774">
    <property type="protein sequence ID" value="UZF85120.1"/>
    <property type="molecule type" value="Genomic_DNA"/>
</dbReference>
<dbReference type="AlphaFoldDB" id="A0A9E8CJZ5"/>
<protein>
    <recommendedName>
        <fullName evidence="3">HTH cro/C1-type domain-containing protein</fullName>
    </recommendedName>
</protein>
<proteinExistence type="predicted"/>
<sequence>MIAIKTAFNDGADGVTNRQAVTIHCQNRSLFGSKNHDFYFMKLYNFEAATAMLGKELDRARQHRRVTRSALAMDAGSSSVTLANLEAGRGSVASLIAVLAVLAHRFADQIPEVELGRWIARSRKRIGLKAGRRATVRRSGEKHRERLKENGDNERRRRQRYRRQPNPAKPTPARIENAAIRPLERLPGKDDDTETC</sequence>
<gene>
    <name evidence="2" type="ORF">NWE54_14910</name>
</gene>
<name>A0A9E8CJZ5_9HYPH</name>
<dbReference type="InterPro" id="IPR010982">
    <property type="entry name" value="Lambda_DNA-bd_dom_sf"/>
</dbReference>
<accession>A0A9E8CJZ5</accession>
<feature type="compositionally biased region" description="Basic and acidic residues" evidence="1">
    <location>
        <begin position="138"/>
        <end position="155"/>
    </location>
</feature>
<reference evidence="2" key="1">
    <citation type="submission" date="2022-08" db="EMBL/GenBank/DDBJ databases">
        <title>Complete Genome Sequences of 2 Bosea sp. soil isolates.</title>
        <authorList>
            <person name="Alvarez Arevalo M."/>
            <person name="Sterndorff E.B."/>
            <person name="Faurdal D."/>
            <person name="Joergensen T.S."/>
            <person name="Weber T."/>
        </authorList>
    </citation>
    <scope>NUCLEOTIDE SEQUENCE</scope>
    <source>
        <strain evidence="2">NBC_00436</strain>
    </source>
</reference>
<evidence type="ECO:0008006" key="3">
    <source>
        <dbReference type="Google" id="ProtNLM"/>
    </source>
</evidence>
<feature type="region of interest" description="Disordered" evidence="1">
    <location>
        <begin position="130"/>
        <end position="196"/>
    </location>
</feature>
<dbReference type="InterPro" id="IPR001387">
    <property type="entry name" value="Cro/C1-type_HTH"/>
</dbReference>
<evidence type="ECO:0000256" key="1">
    <source>
        <dbReference type="SAM" id="MobiDB-lite"/>
    </source>
</evidence>
<dbReference type="GO" id="GO:0003677">
    <property type="term" value="F:DNA binding"/>
    <property type="evidence" value="ECO:0007669"/>
    <property type="project" value="InterPro"/>
</dbReference>
<dbReference type="CDD" id="cd00093">
    <property type="entry name" value="HTH_XRE"/>
    <property type="match status" value="1"/>
</dbReference>
<evidence type="ECO:0000313" key="2">
    <source>
        <dbReference type="EMBL" id="UZF85120.1"/>
    </source>
</evidence>
<dbReference type="Gene3D" id="1.10.260.40">
    <property type="entry name" value="lambda repressor-like DNA-binding domains"/>
    <property type="match status" value="1"/>
</dbReference>
<dbReference type="SUPFAM" id="SSF47413">
    <property type="entry name" value="lambda repressor-like DNA-binding domains"/>
    <property type="match status" value="1"/>
</dbReference>
<organism evidence="2">
    <name type="scientific">Bosea sp. NBC_00436</name>
    <dbReference type="NCBI Taxonomy" id="2969620"/>
    <lineage>
        <taxon>Bacteria</taxon>
        <taxon>Pseudomonadati</taxon>
        <taxon>Pseudomonadota</taxon>
        <taxon>Alphaproteobacteria</taxon>
        <taxon>Hyphomicrobiales</taxon>
        <taxon>Boseaceae</taxon>
        <taxon>Bosea</taxon>
    </lineage>
</organism>